<protein>
    <recommendedName>
        <fullName evidence="3">MchC protein</fullName>
    </recommendedName>
</protein>
<dbReference type="HOGENOM" id="CLU_482092_0_0_6"/>
<keyword evidence="2" id="KW-1185">Reference proteome</keyword>
<organism evidence="1 2">
    <name type="scientific">Cellvibrio japonicus (strain Ueda107)</name>
    <name type="common">Pseudomonas fluorescens subsp. cellulosa</name>
    <dbReference type="NCBI Taxonomy" id="498211"/>
    <lineage>
        <taxon>Bacteria</taxon>
        <taxon>Pseudomonadati</taxon>
        <taxon>Pseudomonadota</taxon>
        <taxon>Gammaproteobacteria</taxon>
        <taxon>Cellvibrionales</taxon>
        <taxon>Cellvibrionaceae</taxon>
        <taxon>Cellvibrio</taxon>
    </lineage>
</organism>
<name>B3PE17_CELJU</name>
<dbReference type="KEGG" id="cja:CJA_1521"/>
<dbReference type="Proteomes" id="UP000001036">
    <property type="component" value="Chromosome"/>
</dbReference>
<reference evidence="1 2" key="1">
    <citation type="journal article" date="2008" name="J. Bacteriol.">
        <title>Insights into plant cell wall degradation from the genome sequence of the soil bacterium Cellvibrio japonicus.</title>
        <authorList>
            <person name="Deboy R.T."/>
            <person name="Mongodin E.F."/>
            <person name="Fouts D.E."/>
            <person name="Tailford L.E."/>
            <person name="Khouri H."/>
            <person name="Emerson J.B."/>
            <person name="Mohamoud Y."/>
            <person name="Watkins K."/>
            <person name="Henrissat B."/>
            <person name="Gilbert H.J."/>
            <person name="Nelson K.E."/>
        </authorList>
    </citation>
    <scope>NUCLEOTIDE SEQUENCE [LARGE SCALE GENOMIC DNA]</scope>
    <source>
        <strain evidence="1 2">Ueda107</strain>
    </source>
</reference>
<sequence>MCISIKWKNQNNLMEKLFNIDREILGANYVDFNCSKVTSAQVLWINKNSITDKFDKEFDEKLFLDQFGYAVVGNRYYDEIVFDISNKKYLQAERYGGLGVGINAGGARCGNLNGVQIKGVGKNILAGESNDEWYSYGGLNLVDAIYEAIYSTLLNRIMPLGTVAIHGVILLGEKTAMLPGLDHLPIDQRRGYGALLVRDICIRPAHFLKASSSRISIPNDIISEEARVRRVNRNFYKTFTSVSGYIKSMGQLLFNYANQFAFSRMARLSHGSISPSNISIDGRWLDLTNTTFLGGGHNIGGKSSFYSEPDEVIDFFCEMVYTFSKYNKLKLNVNILTNYFFEQFDSFLRAHTCYVLGISYKNVKSGSDNPDLINLSRNLAKIINSAKKISPGRPVSIQSNDPLLSFLRGIFSYAFADIKDEALDVNHEVLFIDDKRSFLSLIRSTYNNLQLKNISLEAYLTFSFLLSIKRFYVTEFFFMGRLESYIYNEVLSANKDGFYDLISIPLNVADWSFDKDEADMLIKLDEKMISSGFIIFKDSGWTLCFDPVRNVYLIDDTDSNTLLYECPSFCRMMSYIKNNNLNCTVLGYDFSHYLHYVENALRVDGAG</sequence>
<dbReference type="EMBL" id="CP000934">
    <property type="protein sequence ID" value="ACE86332.1"/>
    <property type="molecule type" value="Genomic_DNA"/>
</dbReference>
<dbReference type="AlphaFoldDB" id="B3PE17"/>
<evidence type="ECO:0008006" key="3">
    <source>
        <dbReference type="Google" id="ProtNLM"/>
    </source>
</evidence>
<proteinExistence type="predicted"/>
<gene>
    <name evidence="1" type="ordered locus">CJA_1521</name>
</gene>
<dbReference type="eggNOG" id="COG0397">
    <property type="taxonomic scope" value="Bacteria"/>
</dbReference>
<dbReference type="STRING" id="498211.CJA_1521"/>
<accession>B3PE17</accession>
<evidence type="ECO:0000313" key="1">
    <source>
        <dbReference type="EMBL" id="ACE86332.1"/>
    </source>
</evidence>
<evidence type="ECO:0000313" key="2">
    <source>
        <dbReference type="Proteomes" id="UP000001036"/>
    </source>
</evidence>